<proteinExistence type="predicted"/>
<dbReference type="Proteomes" id="UP000663464">
    <property type="component" value="Chromosome"/>
</dbReference>
<evidence type="ECO:0000256" key="1">
    <source>
        <dbReference type="SAM" id="MobiDB-lite"/>
    </source>
</evidence>
<organism evidence="2 5">
    <name type="scientific">Clostridium botulinum</name>
    <dbReference type="NCBI Taxonomy" id="1491"/>
    <lineage>
        <taxon>Bacteria</taxon>
        <taxon>Bacillati</taxon>
        <taxon>Bacillota</taxon>
        <taxon>Clostridia</taxon>
        <taxon>Eubacteriales</taxon>
        <taxon>Clostridiaceae</taxon>
        <taxon>Clostridium</taxon>
    </lineage>
</organism>
<evidence type="ECO:0000313" key="5">
    <source>
        <dbReference type="Proteomes" id="UP000473887"/>
    </source>
</evidence>
<feature type="compositionally biased region" description="Polar residues" evidence="1">
    <location>
        <begin position="13"/>
        <end position="30"/>
    </location>
</feature>
<name>A0A0A2HDD2_CLOBO</name>
<reference evidence="4" key="4">
    <citation type="submission" date="2021-02" db="EMBL/GenBank/DDBJ databases">
        <authorList>
            <person name="Dover N."/>
            <person name="Barash J.R."/>
            <person name="Bell J.M."/>
            <person name="Sylvester M.D."/>
            <person name="Arnon S."/>
        </authorList>
    </citation>
    <scope>NUCLEOTIDE SEQUENCE</scope>
    <source>
        <strain evidence="4">IBCA10-7060</strain>
    </source>
</reference>
<protein>
    <submittedName>
        <fullName evidence="2">Uncharacterized protein</fullName>
    </submittedName>
</protein>
<reference evidence="2 5" key="2">
    <citation type="submission" date="2019-02" db="EMBL/GenBank/DDBJ databases">
        <title>Genome sequencing of Clostridium botulinum clinical isolates.</title>
        <authorList>
            <person name="Brunt J."/>
            <person name="Van Vliet A.H.M."/>
            <person name="Stringer S.C."/>
            <person name="Grant K.A."/>
            <person name="Carter A.C."/>
            <person name="Peck M.W."/>
        </authorList>
    </citation>
    <scope>NUCLEOTIDE SEQUENCE [LARGE SCALE GENOMIC DNA]</scope>
    <source>
        <strain evidence="2 5">H142660711</strain>
    </source>
</reference>
<evidence type="ECO:0000313" key="7">
    <source>
        <dbReference type="Proteomes" id="UP000663464"/>
    </source>
</evidence>
<dbReference type="EMBL" id="SWOY01000001">
    <property type="protein sequence ID" value="NFG16101.1"/>
    <property type="molecule type" value="Genomic_DNA"/>
</dbReference>
<reference evidence="3 6" key="3">
    <citation type="submission" date="2019-04" db="EMBL/GenBank/DDBJ databases">
        <title>Genome sequencing of Clostridium botulinum Groups I-IV and Clostridium butyricum.</title>
        <authorList>
            <person name="Brunt J."/>
            <person name="Van Vliet A.H.M."/>
            <person name="Stringer S.C."/>
            <person name="Carter A.T."/>
            <person name="Peck M.W."/>
        </authorList>
    </citation>
    <scope>NUCLEOTIDE SEQUENCE [LARGE SCALE GENOMIC DNA]</scope>
    <source>
        <strain evidence="3 6">IFR 18/037</strain>
    </source>
</reference>
<evidence type="ECO:0000313" key="4">
    <source>
        <dbReference type="EMBL" id="QRI55250.1"/>
    </source>
</evidence>
<accession>A0A0A2HDD2</accession>
<sequence>METKKNKIRGNKEQVNSLDLKNNPEINSNYYGDDDNISTQIVTNYYYTPDK</sequence>
<feature type="region of interest" description="Disordered" evidence="1">
    <location>
        <begin position="1"/>
        <end position="33"/>
    </location>
</feature>
<dbReference type="EMBL" id="CP069280">
    <property type="protein sequence ID" value="QRI55250.1"/>
    <property type="molecule type" value="Genomic_DNA"/>
</dbReference>
<dbReference type="Proteomes" id="UP000473887">
    <property type="component" value="Unassembled WGS sequence"/>
</dbReference>
<evidence type="ECO:0000313" key="3">
    <source>
        <dbReference type="EMBL" id="NFG16101.1"/>
    </source>
</evidence>
<gene>
    <name evidence="2" type="ORF">EXM69_15500</name>
    <name evidence="3" type="ORF">FC794_04670</name>
    <name evidence="4" type="ORF">JQS73_09195</name>
</gene>
<dbReference type="AlphaFoldDB" id="A0A0A2HDD2"/>
<reference evidence="4 7" key="1">
    <citation type="journal article" date="2014" name="J. Infect. Dis.">
        <title>Molecular characterization of a novel botulinum neurotoxin type H gene.</title>
        <authorList>
            <person name="Dover N."/>
            <person name="Barash J.R."/>
            <person name="Hill K.K."/>
            <person name="Xie G."/>
            <person name="Arnon S.S."/>
        </authorList>
    </citation>
    <scope>NUCLEOTIDE SEQUENCE [LARGE SCALE GENOMIC DNA]</scope>
    <source>
        <strain evidence="4 7">IBCA10-7060</strain>
    </source>
</reference>
<dbReference type="Proteomes" id="UP000478995">
    <property type="component" value="Unassembled WGS sequence"/>
</dbReference>
<evidence type="ECO:0000313" key="6">
    <source>
        <dbReference type="Proteomes" id="UP000478995"/>
    </source>
</evidence>
<dbReference type="RefSeq" id="WP_003358989.1">
    <property type="nucleotide sequence ID" value="NZ_CP013246.1"/>
</dbReference>
<dbReference type="EMBL" id="SGKC01000036">
    <property type="protein sequence ID" value="NEZ93310.1"/>
    <property type="molecule type" value="Genomic_DNA"/>
</dbReference>
<evidence type="ECO:0000313" key="2">
    <source>
        <dbReference type="EMBL" id="NEZ93310.1"/>
    </source>
</evidence>